<dbReference type="VEuPathDB" id="MicrosporidiaDB:A0H76_1541"/>
<dbReference type="Gene3D" id="3.30.420.10">
    <property type="entry name" value="Ribonuclease H-like superfamily/Ribonuclease H"/>
    <property type="match status" value="1"/>
</dbReference>
<dbReference type="Proteomes" id="UP000192501">
    <property type="component" value="Unassembled WGS sequence"/>
</dbReference>
<protein>
    <submittedName>
        <fullName evidence="1">TCB2</fullName>
    </submittedName>
</protein>
<evidence type="ECO:0000313" key="2">
    <source>
        <dbReference type="Proteomes" id="UP000192501"/>
    </source>
</evidence>
<proteinExistence type="predicted"/>
<reference evidence="1 2" key="1">
    <citation type="journal article" date="2017" name="Environ. Microbiol.">
        <title>Decay of the glycolytic pathway and adaptation to intranuclear parasitism within Enterocytozoonidae microsporidia.</title>
        <authorList>
            <person name="Wiredu Boakye D."/>
            <person name="Jaroenlak P."/>
            <person name="Prachumwat A."/>
            <person name="Williams T.A."/>
            <person name="Bateman K.S."/>
            <person name="Itsathitphaisarn O."/>
            <person name="Sritunyalucksana K."/>
            <person name="Paszkiewicz K.H."/>
            <person name="Moore K.A."/>
            <person name="Stentiford G.D."/>
            <person name="Williams B.A."/>
        </authorList>
    </citation>
    <scope>NUCLEOTIDE SEQUENCE [LARGE SCALE GENOMIC DNA]</scope>
    <source>
        <strain evidence="2">canceri</strain>
    </source>
</reference>
<dbReference type="EMBL" id="LTAI01000330">
    <property type="protein sequence ID" value="ORD99021.1"/>
    <property type="molecule type" value="Genomic_DNA"/>
</dbReference>
<name>A0A1X0QGX9_9MICR</name>
<gene>
    <name evidence="1" type="primary">TCB2</name>
    <name evidence="1" type="ORF">A0H76_1541</name>
</gene>
<dbReference type="InterPro" id="IPR036397">
    <property type="entry name" value="RNaseH_sf"/>
</dbReference>
<organism evidence="1 2">
    <name type="scientific">Hepatospora eriocheir</name>
    <dbReference type="NCBI Taxonomy" id="1081669"/>
    <lineage>
        <taxon>Eukaryota</taxon>
        <taxon>Fungi</taxon>
        <taxon>Fungi incertae sedis</taxon>
        <taxon>Microsporidia</taxon>
        <taxon>Hepatosporidae</taxon>
        <taxon>Hepatospora</taxon>
    </lineage>
</organism>
<comment type="caution">
    <text evidence="1">The sequence shown here is derived from an EMBL/GenBank/DDBJ whole genome shotgun (WGS) entry which is preliminary data.</text>
</comment>
<accession>A0A1X0QGX9</accession>
<dbReference type="GO" id="GO:0003676">
    <property type="term" value="F:nucleic acid binding"/>
    <property type="evidence" value="ECO:0007669"/>
    <property type="project" value="InterPro"/>
</dbReference>
<sequence>MAKHEGGCLMFLSCISSQGVGRFIEIESTMIAASYKQILVQNLLPSACEMRLDEFIYIQNNNQKHTVRLVEEYFDENNIDVLE</sequence>
<evidence type="ECO:0000313" key="1">
    <source>
        <dbReference type="EMBL" id="ORD99021.1"/>
    </source>
</evidence>
<dbReference type="AlphaFoldDB" id="A0A1X0QGX9"/>
<dbReference type="VEuPathDB" id="MicrosporidiaDB:HERIO_2312"/>